<sequence>MKQVVILCVSLAMLVKPLWPIVEYIVNYDYIVNVLCENKDRPELQCDGKCYLAKQLAKETKNSEDNPFGEKRSKLESIHLVFFEVLAPIDFTLTVFDKKRNNFPGVSGLISSLLFSDFGKPPELF</sequence>
<accession>A0ABV8JQN6</accession>
<keyword evidence="2" id="KW-1185">Reference proteome</keyword>
<protein>
    <submittedName>
        <fullName evidence="1">Uncharacterized protein</fullName>
    </submittedName>
</protein>
<name>A0ABV8JQN6_9FLAO</name>
<dbReference type="RefSeq" id="WP_192460934.1">
    <property type="nucleotide sequence ID" value="NZ_JACYFJ010000001.1"/>
</dbReference>
<proteinExistence type="predicted"/>
<dbReference type="Proteomes" id="UP001595814">
    <property type="component" value="Unassembled WGS sequence"/>
</dbReference>
<organism evidence="1 2">
    <name type="scientific">Euzebyella saccharophila</name>
    <dbReference type="NCBI Taxonomy" id="679664"/>
    <lineage>
        <taxon>Bacteria</taxon>
        <taxon>Pseudomonadati</taxon>
        <taxon>Bacteroidota</taxon>
        <taxon>Flavobacteriia</taxon>
        <taxon>Flavobacteriales</taxon>
        <taxon>Flavobacteriaceae</taxon>
        <taxon>Euzebyella</taxon>
    </lineage>
</organism>
<dbReference type="EMBL" id="JBHSAW010000004">
    <property type="protein sequence ID" value="MFC4095377.1"/>
    <property type="molecule type" value="Genomic_DNA"/>
</dbReference>
<comment type="caution">
    <text evidence="1">The sequence shown here is derived from an EMBL/GenBank/DDBJ whole genome shotgun (WGS) entry which is preliminary data.</text>
</comment>
<reference evidence="2" key="1">
    <citation type="journal article" date="2019" name="Int. J. Syst. Evol. Microbiol.">
        <title>The Global Catalogue of Microorganisms (GCM) 10K type strain sequencing project: providing services to taxonomists for standard genome sequencing and annotation.</title>
        <authorList>
            <consortium name="The Broad Institute Genomics Platform"/>
            <consortium name="The Broad Institute Genome Sequencing Center for Infectious Disease"/>
            <person name="Wu L."/>
            <person name="Ma J."/>
        </authorList>
    </citation>
    <scope>NUCLEOTIDE SEQUENCE [LARGE SCALE GENOMIC DNA]</scope>
    <source>
        <strain evidence="2">CECT 7477</strain>
    </source>
</reference>
<evidence type="ECO:0000313" key="2">
    <source>
        <dbReference type="Proteomes" id="UP001595814"/>
    </source>
</evidence>
<evidence type="ECO:0000313" key="1">
    <source>
        <dbReference type="EMBL" id="MFC4095377.1"/>
    </source>
</evidence>
<gene>
    <name evidence="1" type="ORF">ACFOUT_05800</name>
</gene>